<gene>
    <name evidence="2" type="ORF">SAMN06296010_1201</name>
</gene>
<dbReference type="SUPFAM" id="SSF75011">
    <property type="entry name" value="3-carboxy-cis,cis-mucoante lactonizing enzyme"/>
    <property type="match status" value="1"/>
</dbReference>
<feature type="signal peptide" evidence="1">
    <location>
        <begin position="1"/>
        <end position="28"/>
    </location>
</feature>
<dbReference type="Proteomes" id="UP000193244">
    <property type="component" value="Unassembled WGS sequence"/>
</dbReference>
<keyword evidence="1" id="KW-0732">Signal</keyword>
<reference evidence="3" key="1">
    <citation type="submission" date="2017-04" db="EMBL/GenBank/DDBJ databases">
        <authorList>
            <person name="Varghese N."/>
            <person name="Submissions S."/>
        </authorList>
    </citation>
    <scope>NUCLEOTIDE SEQUENCE [LARGE SCALE GENOMIC DNA]</scope>
    <source>
        <strain evidence="3">VKM Ac-2510</strain>
    </source>
</reference>
<dbReference type="PROSITE" id="PS51257">
    <property type="entry name" value="PROKAR_LIPOPROTEIN"/>
    <property type="match status" value="1"/>
</dbReference>
<dbReference type="OrthoDB" id="5023185at2"/>
<sequence>MPARPLLYPALAATSLLLLSGCTTTTSATPPTPANHSWLVTADATAKELYINNAITGENTDTLNGITLGTHAGSVQLGGGRIALMDESKPQLDILSIDSSGKATIDQHYAIPNDDGRWKRAGWLSTDTSRRYVAIGSDFDDSTDQRVTVVDLEKDTEQTADITTSEVTLATTGETGTEEVETFLVGDPLRLVVTAGGHLDAYSVSAIMGGDMHPTPVATTPLNAYPHGPIVNSDGTVIGSDLATGVQTVGVTDTGFTDSQFSSYPQASVESYRPRMAPDGATAVGAQAGATEKDAGWDTIPAYLTSASTTSGKLTSVSLGNGTFTRVAVTPQFAAVALTSGSGDSLVLVKKGDDGAFNGEQTTVALDPLKNGPVVGQPATKASVRFTAATDDGNSVFVTRGGEGQITQIDTSSSMPSVTRTITVPSDLSDGGYLTTVDSAVKPYDLSGR</sequence>
<dbReference type="EMBL" id="FXAY01000002">
    <property type="protein sequence ID" value="SMG24841.1"/>
    <property type="molecule type" value="Genomic_DNA"/>
</dbReference>
<dbReference type="RefSeq" id="WP_085484032.1">
    <property type="nucleotide sequence ID" value="NZ_FXAY01000002.1"/>
</dbReference>
<proteinExistence type="predicted"/>
<protein>
    <submittedName>
        <fullName evidence="2">Uncharacterized protein</fullName>
    </submittedName>
</protein>
<dbReference type="STRING" id="150121.SAMN06296010_1201"/>
<evidence type="ECO:0000256" key="1">
    <source>
        <dbReference type="SAM" id="SignalP"/>
    </source>
</evidence>
<feature type="chain" id="PRO_5012552963" evidence="1">
    <location>
        <begin position="29"/>
        <end position="449"/>
    </location>
</feature>
<accession>A0A1X7JB36</accession>
<organism evidence="2 3">
    <name type="scientific">Agreia pratensis</name>
    <dbReference type="NCBI Taxonomy" id="150121"/>
    <lineage>
        <taxon>Bacteria</taxon>
        <taxon>Bacillati</taxon>
        <taxon>Actinomycetota</taxon>
        <taxon>Actinomycetes</taxon>
        <taxon>Micrococcales</taxon>
        <taxon>Microbacteriaceae</taxon>
        <taxon>Agreia</taxon>
    </lineage>
</organism>
<name>A0A1X7JB36_9MICO</name>
<keyword evidence="3" id="KW-1185">Reference proteome</keyword>
<dbReference type="AlphaFoldDB" id="A0A1X7JB36"/>
<evidence type="ECO:0000313" key="3">
    <source>
        <dbReference type="Proteomes" id="UP000193244"/>
    </source>
</evidence>
<evidence type="ECO:0000313" key="2">
    <source>
        <dbReference type="EMBL" id="SMG24841.1"/>
    </source>
</evidence>